<evidence type="ECO:0000256" key="1">
    <source>
        <dbReference type="SAM" id="SignalP"/>
    </source>
</evidence>
<keyword evidence="1" id="KW-0732">Signal</keyword>
<dbReference type="OrthoDB" id="4870416at2"/>
<dbReference type="Proteomes" id="UP000321720">
    <property type="component" value="Unassembled WGS sequence"/>
</dbReference>
<evidence type="ECO:0008006" key="4">
    <source>
        <dbReference type="Google" id="ProtNLM"/>
    </source>
</evidence>
<reference evidence="2 3" key="1">
    <citation type="submission" date="2019-07" db="EMBL/GenBank/DDBJ databases">
        <title>Whole genome shotgun sequence of Cellulomonas composti NBRC 100758.</title>
        <authorList>
            <person name="Hosoyama A."/>
            <person name="Uohara A."/>
            <person name="Ohji S."/>
            <person name="Ichikawa N."/>
        </authorList>
    </citation>
    <scope>NUCLEOTIDE SEQUENCE [LARGE SCALE GENOMIC DNA]</scope>
    <source>
        <strain evidence="2 3">NBRC 100758</strain>
    </source>
</reference>
<dbReference type="Gene3D" id="1.10.4030.10">
    <property type="entry name" value="Porin chaperone SurA, peptide-binding domain"/>
    <property type="match status" value="1"/>
</dbReference>
<dbReference type="PROSITE" id="PS51257">
    <property type="entry name" value="PROKAR_LIPOPROTEIN"/>
    <property type="match status" value="1"/>
</dbReference>
<feature type="signal peptide" evidence="1">
    <location>
        <begin position="1"/>
        <end position="22"/>
    </location>
</feature>
<dbReference type="RefSeq" id="WP_146842618.1">
    <property type="nucleotide sequence ID" value="NZ_BJWG01000006.1"/>
</dbReference>
<keyword evidence="3" id="KW-1185">Reference proteome</keyword>
<sequence>MRKVRLTARPVRWLVVGALAGAATLLSGCAGTPGAAAVVNGDVISSEDVRVAVEQLGALYDEVNTVNVTTVLIQEPILTQVATEHGIGVSEKETVDLLNTRATQAGVDPLDEYAPSTLAVARYALTNSKMQDADDADDLSTEVATRITDADIDVNPRFGEYDPETLQLTAPSAPAWIFVPAASVAE</sequence>
<proteinExistence type="predicted"/>
<feature type="chain" id="PRO_5039113816" description="Lipoprotein" evidence="1">
    <location>
        <begin position="23"/>
        <end position="186"/>
    </location>
</feature>
<evidence type="ECO:0000313" key="3">
    <source>
        <dbReference type="Proteomes" id="UP000321720"/>
    </source>
</evidence>
<comment type="caution">
    <text evidence="2">The sequence shown here is derived from an EMBL/GenBank/DDBJ whole genome shotgun (WGS) entry which is preliminary data.</text>
</comment>
<dbReference type="InterPro" id="IPR027304">
    <property type="entry name" value="Trigger_fact/SurA_dom_sf"/>
</dbReference>
<dbReference type="SUPFAM" id="SSF109998">
    <property type="entry name" value="Triger factor/SurA peptide-binding domain-like"/>
    <property type="match status" value="1"/>
</dbReference>
<protein>
    <recommendedName>
        <fullName evidence="4">Lipoprotein</fullName>
    </recommendedName>
</protein>
<evidence type="ECO:0000313" key="2">
    <source>
        <dbReference type="EMBL" id="GEL94950.1"/>
    </source>
</evidence>
<dbReference type="AlphaFoldDB" id="A0A511JAD0"/>
<accession>A0A511JAD0</accession>
<gene>
    <name evidence="2" type="ORF">CCO02nite_16080</name>
</gene>
<dbReference type="EMBL" id="BJWG01000006">
    <property type="protein sequence ID" value="GEL94950.1"/>
    <property type="molecule type" value="Genomic_DNA"/>
</dbReference>
<name>A0A511JAD0_9CELL</name>
<organism evidence="2 3">
    <name type="scientific">Cellulomonas composti</name>
    <dbReference type="NCBI Taxonomy" id="266130"/>
    <lineage>
        <taxon>Bacteria</taxon>
        <taxon>Bacillati</taxon>
        <taxon>Actinomycetota</taxon>
        <taxon>Actinomycetes</taxon>
        <taxon>Micrococcales</taxon>
        <taxon>Cellulomonadaceae</taxon>
        <taxon>Cellulomonas</taxon>
    </lineage>
</organism>